<dbReference type="InterPro" id="IPR000835">
    <property type="entry name" value="HTH_MarR-typ"/>
</dbReference>
<evidence type="ECO:0000313" key="3">
    <source>
        <dbReference type="EMBL" id="GAA4899680.1"/>
    </source>
</evidence>
<evidence type="ECO:0000256" key="1">
    <source>
        <dbReference type="ARBA" id="ARBA00004496"/>
    </source>
</evidence>
<keyword evidence="4" id="KW-1185">Reference proteome</keyword>
<evidence type="ECO:0000313" key="4">
    <source>
        <dbReference type="Proteomes" id="UP001499988"/>
    </source>
</evidence>
<proteinExistence type="predicted"/>
<evidence type="ECO:0000259" key="2">
    <source>
        <dbReference type="PROSITE" id="PS50995"/>
    </source>
</evidence>
<dbReference type="SMART" id="SM00347">
    <property type="entry name" value="HTH_MARR"/>
    <property type="match status" value="1"/>
</dbReference>
<comment type="subcellular location">
    <subcellularLocation>
        <location evidence="1">Cytoplasm</location>
    </subcellularLocation>
</comment>
<dbReference type="Gene3D" id="1.10.10.10">
    <property type="entry name" value="Winged helix-like DNA-binding domain superfamily/Winged helix DNA-binding domain"/>
    <property type="match status" value="1"/>
</dbReference>
<reference evidence="4" key="1">
    <citation type="journal article" date="2019" name="Int. J. Syst. Evol. Microbiol.">
        <title>The Global Catalogue of Microorganisms (GCM) 10K type strain sequencing project: providing services to taxonomists for standard genome sequencing and annotation.</title>
        <authorList>
            <consortium name="The Broad Institute Genomics Platform"/>
            <consortium name="The Broad Institute Genome Sequencing Center for Infectious Disease"/>
            <person name="Wu L."/>
            <person name="Ma J."/>
        </authorList>
    </citation>
    <scope>NUCLEOTIDE SEQUENCE [LARGE SCALE GENOMIC DNA]</scope>
    <source>
        <strain evidence="4">JCM 18401</strain>
    </source>
</reference>
<accession>A0ABP9FE53</accession>
<protein>
    <submittedName>
        <fullName evidence="3">MarR family transcriptional regulator</fullName>
    </submittedName>
</protein>
<dbReference type="Proteomes" id="UP001499988">
    <property type="component" value="Unassembled WGS sequence"/>
</dbReference>
<organism evidence="3 4">
    <name type="scientific">Ferrimonas pelagia</name>
    <dbReference type="NCBI Taxonomy" id="1177826"/>
    <lineage>
        <taxon>Bacteria</taxon>
        <taxon>Pseudomonadati</taxon>
        <taxon>Pseudomonadota</taxon>
        <taxon>Gammaproteobacteria</taxon>
        <taxon>Alteromonadales</taxon>
        <taxon>Ferrimonadaceae</taxon>
        <taxon>Ferrimonas</taxon>
    </lineage>
</organism>
<dbReference type="InterPro" id="IPR036388">
    <property type="entry name" value="WH-like_DNA-bd_sf"/>
</dbReference>
<name>A0ABP9FE53_9GAMM</name>
<dbReference type="PANTHER" id="PTHR33164">
    <property type="entry name" value="TRANSCRIPTIONAL REGULATOR, MARR FAMILY"/>
    <property type="match status" value="1"/>
</dbReference>
<dbReference type="Pfam" id="PF01047">
    <property type="entry name" value="MarR"/>
    <property type="match status" value="1"/>
</dbReference>
<dbReference type="EMBL" id="BAABJZ010000102">
    <property type="protein sequence ID" value="GAA4899680.1"/>
    <property type="molecule type" value="Genomic_DNA"/>
</dbReference>
<feature type="domain" description="HTH marR-type" evidence="2">
    <location>
        <begin position="7"/>
        <end position="145"/>
    </location>
</feature>
<dbReference type="PROSITE" id="PS50995">
    <property type="entry name" value="HTH_MARR_2"/>
    <property type="match status" value="1"/>
</dbReference>
<comment type="caution">
    <text evidence="3">The sequence shown here is derived from an EMBL/GenBank/DDBJ whole genome shotgun (WGS) entry which is preliminary data.</text>
</comment>
<dbReference type="SUPFAM" id="SSF46785">
    <property type="entry name" value="Winged helix' DNA-binding domain"/>
    <property type="match status" value="1"/>
</dbReference>
<sequence>MSTPSLDNQLCFALYSASNAVIRLYRPVLEPFDLTYPQFLVMLALWQQDGVPLKTLSQRTRLDPGTITPIVKRLESKALLERRVDPEDVRAKQVVLTEAGKAIRAPLFAAKERLYGEYDLDKAALEQLRVQCTALLDNINDRLGK</sequence>
<dbReference type="InterPro" id="IPR036390">
    <property type="entry name" value="WH_DNA-bd_sf"/>
</dbReference>
<dbReference type="RefSeq" id="WP_345336937.1">
    <property type="nucleotide sequence ID" value="NZ_BAABJZ010000102.1"/>
</dbReference>
<dbReference type="InterPro" id="IPR039422">
    <property type="entry name" value="MarR/SlyA-like"/>
</dbReference>
<dbReference type="PANTHER" id="PTHR33164:SF5">
    <property type="entry name" value="ORGANIC HYDROPEROXIDE RESISTANCE TRANSCRIPTIONAL REGULATOR"/>
    <property type="match status" value="1"/>
</dbReference>
<gene>
    <name evidence="3" type="ORF">GCM10023333_36680</name>
</gene>